<dbReference type="EMBL" id="KV008292">
    <property type="protein sequence ID" value="KZV30393.1"/>
    <property type="molecule type" value="Genomic_DNA"/>
</dbReference>
<name>A0A2Z7B868_9LAMI</name>
<protein>
    <submittedName>
        <fullName evidence="2">Uncharacterized protein</fullName>
    </submittedName>
</protein>
<accession>A0A2Z7B868</accession>
<proteinExistence type="predicted"/>
<keyword evidence="3" id="KW-1185">Reference proteome</keyword>
<feature type="region of interest" description="Disordered" evidence="1">
    <location>
        <begin position="54"/>
        <end position="127"/>
    </location>
</feature>
<evidence type="ECO:0000313" key="2">
    <source>
        <dbReference type="EMBL" id="KZV30393.1"/>
    </source>
</evidence>
<evidence type="ECO:0000256" key="1">
    <source>
        <dbReference type="SAM" id="MobiDB-lite"/>
    </source>
</evidence>
<dbReference type="Proteomes" id="UP000250235">
    <property type="component" value="Unassembled WGS sequence"/>
</dbReference>
<organism evidence="2 3">
    <name type="scientific">Dorcoceras hygrometricum</name>
    <dbReference type="NCBI Taxonomy" id="472368"/>
    <lineage>
        <taxon>Eukaryota</taxon>
        <taxon>Viridiplantae</taxon>
        <taxon>Streptophyta</taxon>
        <taxon>Embryophyta</taxon>
        <taxon>Tracheophyta</taxon>
        <taxon>Spermatophyta</taxon>
        <taxon>Magnoliopsida</taxon>
        <taxon>eudicotyledons</taxon>
        <taxon>Gunneridae</taxon>
        <taxon>Pentapetalae</taxon>
        <taxon>asterids</taxon>
        <taxon>lamiids</taxon>
        <taxon>Lamiales</taxon>
        <taxon>Gesneriaceae</taxon>
        <taxon>Didymocarpoideae</taxon>
        <taxon>Trichosporeae</taxon>
        <taxon>Loxocarpinae</taxon>
        <taxon>Dorcoceras</taxon>
    </lineage>
</organism>
<feature type="compositionally biased region" description="Basic and acidic residues" evidence="1">
    <location>
        <begin position="58"/>
        <end position="76"/>
    </location>
</feature>
<feature type="compositionally biased region" description="Low complexity" evidence="1">
    <location>
        <begin position="112"/>
        <end position="121"/>
    </location>
</feature>
<feature type="compositionally biased region" description="Basic and acidic residues" evidence="1">
    <location>
        <begin position="85"/>
        <end position="103"/>
    </location>
</feature>
<dbReference type="AlphaFoldDB" id="A0A2Z7B868"/>
<reference evidence="2 3" key="1">
    <citation type="journal article" date="2015" name="Proc. Natl. Acad. Sci. U.S.A.">
        <title>The resurrection genome of Boea hygrometrica: A blueprint for survival of dehydration.</title>
        <authorList>
            <person name="Xiao L."/>
            <person name="Yang G."/>
            <person name="Zhang L."/>
            <person name="Yang X."/>
            <person name="Zhao S."/>
            <person name="Ji Z."/>
            <person name="Zhou Q."/>
            <person name="Hu M."/>
            <person name="Wang Y."/>
            <person name="Chen M."/>
            <person name="Xu Y."/>
            <person name="Jin H."/>
            <person name="Xiao X."/>
            <person name="Hu G."/>
            <person name="Bao F."/>
            <person name="Hu Y."/>
            <person name="Wan P."/>
            <person name="Li L."/>
            <person name="Deng X."/>
            <person name="Kuang T."/>
            <person name="Xiang C."/>
            <person name="Zhu J.K."/>
            <person name="Oliver M.J."/>
            <person name="He Y."/>
        </authorList>
    </citation>
    <scope>NUCLEOTIDE SEQUENCE [LARGE SCALE GENOMIC DNA]</scope>
    <source>
        <strain evidence="3">cv. XS01</strain>
    </source>
</reference>
<sequence>MLKKRNKSCSGADEDSVFLFVNVISLPHSVIQTLIFRCPFSGRDILVVSELTSRLQQPKRDGKKNDDRSKKDDRRSTERRRTRFEKKPNRKNDRKVLVSEESNKNWADSDSETTSSSSSSESEQEEVHCLMANQSTDDEVFDFSNSEFTREDLINALNEMVHEQRHLYRRHNNHE</sequence>
<evidence type="ECO:0000313" key="3">
    <source>
        <dbReference type="Proteomes" id="UP000250235"/>
    </source>
</evidence>
<gene>
    <name evidence="2" type="ORF">F511_34826</name>
</gene>